<proteinExistence type="predicted"/>
<keyword evidence="2" id="KW-1185">Reference proteome</keyword>
<reference evidence="1 2" key="1">
    <citation type="journal article" date="2020" name="Phytopathology">
        <title>Genome Sequence Resources of Colletotrichum truncatum, C. plurivorum, C. musicola, and C. sojae: Four Species Pathogenic to Soybean (Glycine max).</title>
        <authorList>
            <person name="Rogerio F."/>
            <person name="Boufleur T.R."/>
            <person name="Ciampi-Guillardi M."/>
            <person name="Sukno S.A."/>
            <person name="Thon M.R."/>
            <person name="Massola Junior N.S."/>
            <person name="Baroncelli R."/>
        </authorList>
    </citation>
    <scope>NUCLEOTIDE SEQUENCE [LARGE SCALE GENOMIC DNA]</scope>
    <source>
        <strain evidence="1 2">CMES1059</strain>
    </source>
</reference>
<gene>
    <name evidence="1" type="ORF">CTRU02_209538</name>
</gene>
<evidence type="ECO:0000313" key="2">
    <source>
        <dbReference type="Proteomes" id="UP000805649"/>
    </source>
</evidence>
<protein>
    <submittedName>
        <fullName evidence="1">Multidrug resistance-associated protein 1-like protein 5</fullName>
    </submittedName>
</protein>
<organism evidence="1 2">
    <name type="scientific">Colletotrichum truncatum</name>
    <name type="common">Anthracnose fungus</name>
    <name type="synonym">Colletotrichum capsici</name>
    <dbReference type="NCBI Taxonomy" id="5467"/>
    <lineage>
        <taxon>Eukaryota</taxon>
        <taxon>Fungi</taxon>
        <taxon>Dikarya</taxon>
        <taxon>Ascomycota</taxon>
        <taxon>Pezizomycotina</taxon>
        <taxon>Sordariomycetes</taxon>
        <taxon>Hypocreomycetidae</taxon>
        <taxon>Glomerellales</taxon>
        <taxon>Glomerellaceae</taxon>
        <taxon>Colletotrichum</taxon>
        <taxon>Colletotrichum truncatum species complex</taxon>
    </lineage>
</organism>
<comment type="caution">
    <text evidence="1">The sequence shown here is derived from an EMBL/GenBank/DDBJ whole genome shotgun (WGS) entry which is preliminary data.</text>
</comment>
<dbReference type="Proteomes" id="UP000805649">
    <property type="component" value="Unassembled WGS sequence"/>
</dbReference>
<sequence length="1490" mass="162551">MQGRESFASAASVLDAPAVVLSLESQIFKASLAMGLGLRLQVPFGAAVCPQDDLGNLLLGPHRGCLETSAANGRFEIFFSIGFYSIALILGLHRLLQLWKRPVVTQATIWAVVKIIFWHILAGLQTAILTLSIIRGETGGAASIGIASSALAIASSILFIFISKLEHSRSRAPSALLQTFLLVTLIADAPGVQSHWTSYYRQDGVIASLLTLQLAVKVVLLVFESASKEAFITIPATQISREELSGIFGRSLSLWINPLLWLGWRKDLTMDDLEPVDEALSGGIALEKLSAAWKQVNQNREHALGLAVLKAFKLQLLSIHLPRLAMVAAGLAQPLLVQATIEYIQNHNDKSVRYGYTLIAGYAAVYLGLAIFNLWSAQLSYRFVTSVRGALIALIYKNMLSLRAETGNSQSAVALMSTEVDRITVAVEFSVAIIPNLIQVAFALWILGSQLGAVCIAPVLVAALSVSAATKLGKLVPPRQRRWMQAIQKRVGVTTEVINSVKGVKMSGLSGTIQDQVQGLRDFELEESKKFRRVQILNVLIGQFPSIISPAVTFAAFAVAQTVSKGEPLNVVQAFTSLSLLNILIIPVSELVMIPHNLGSTIGCLDRIQEFLVKEKSVDYREFKSTNQQESNGTTQSPSSDKPLIKVSNGSFSWHNDKAILYNLELEIQPSQLTVIVGPVGSGKSTLLKSLVGETYRISGTVEYSTTADVAYCDQDPWILNQSIKENITGGAKYVPEFYDQVVRACQLEEDLRLLPQGDETIVGSSGGALSGGQKHRIALARAVYSGKQVVIMDDNLKGLDSKTASKCFDALFGTQGLLRGQGRSVLFATHNAQWLHDADQIISLDGDGEISERGSYEELSKTGGYVSKLRISQQNGETEDDTEDDTEDESEDTNAQNQQQRQDKIAATAKPNGVEKGKPRGAANTSALLYYIKSMGMSPFFLFATMVLFQALCRTMERLWVKFWVAANESGTEQNLGMWVGIYVLWGVLTEVAVGIEIYYFLVVIIPHSAKGLHFGVLKAALGAPLSFFVKTDTGSIINRFSQDMNLIDLPLPLAFMLAFDYFTLATADLILTCIATGYLVFAIPVLAVVLYSIQRVYLQTSRQIRLLDLEAKSPIFSHFIASFSGLITIRALDWTAKAQAENLERLDRSQRAFYIMGSLQKWLLLVLNLTVAGLAVLVVSLAVALRDSIDPGLLGVALVGITGFGRILTMLLNYWANLETSLGAVARIREFEADTPAERDGDGDLPEGEWPSKGRINISNVSAAYDDHQVLKDITLDIQPGEKVAICGRTGSGKSTLLALLLRLHDPSAGKIEVDGVDISSVPISLLRKSLVALPQDPLFLPGTVRRNLDPFDARDDADIWDTLEKTGLKALLEDKGGLEADLNTDWLSAGQKQLFCMARAILRNSRVLLLDEATSSLDQATEQIVQDLIRSEFEGWTVVVIAHRLQAVVGFDKIVALQDGKVVEFDHPKTLLERGGVFASLWKLQES</sequence>
<dbReference type="EMBL" id="VUJX02000006">
    <property type="protein sequence ID" value="KAL0934947.1"/>
    <property type="molecule type" value="Genomic_DNA"/>
</dbReference>
<evidence type="ECO:0000313" key="1">
    <source>
        <dbReference type="EMBL" id="KAL0934947.1"/>
    </source>
</evidence>
<accession>A0ACC3YSV4</accession>
<name>A0ACC3YSV4_COLTU</name>